<keyword evidence="1" id="KW-0472">Membrane</keyword>
<evidence type="ECO:0000256" key="1">
    <source>
        <dbReference type="SAM" id="Phobius"/>
    </source>
</evidence>
<evidence type="ECO:0000313" key="3">
    <source>
        <dbReference type="EMBL" id="VGO14331.1"/>
    </source>
</evidence>
<accession>A0A6C2U461</accession>
<feature type="transmembrane region" description="Helical" evidence="1">
    <location>
        <begin position="33"/>
        <end position="51"/>
    </location>
</feature>
<dbReference type="Pfam" id="PF13559">
    <property type="entry name" value="DUF4129"/>
    <property type="match status" value="1"/>
</dbReference>
<feature type="domain" description="Protein-glutamine gamma-glutamyltransferase-like C-terminal" evidence="2">
    <location>
        <begin position="492"/>
        <end position="552"/>
    </location>
</feature>
<keyword evidence="4" id="KW-1185">Reference proteome</keyword>
<dbReference type="RefSeq" id="WP_136079823.1">
    <property type="nucleotide sequence ID" value="NZ_CAAHFG010000001.1"/>
</dbReference>
<feature type="transmembrane region" description="Helical" evidence="1">
    <location>
        <begin position="171"/>
        <end position="192"/>
    </location>
</feature>
<sequence length="568" mass="64001">MTRRGKNSETEGALDLIERAVHLLRAVPLQTMLLFQLGAIPYLLGILFFLADMSASPFAGDRCAGAALGVGLLYIWMRTWQAFFCQRLSSFLMQAQGESITPRRFLRMYRFHAIYSSWALVLVPFSAIVAIPFGWIYAYFNNLCIVDPTAGRESTATARSMAMPMPLQNHTMVAVVVGFAYFVVLNLITVLALAPGLLKSLLGVETEFARSWYWLGNTTFLAIVVGLAYLVVEPLVKAVYVLRFHACQSIETGEDLMTDLKRIPPRRRAAGMVRTGLMALLLFGTTEQAKAWTTCTNENTAQSEDACSPPFRVPGNQETIDSSELDESVDRVMKNREFTWRMPREFVESDEEKGFFGTFMDSVFTWMESTAKSIGEAFERFLEWLGDRFTPSHQRKEKSSGLDPAFFKGLSVLLLIILLGVLVVFLVRAFLVRRAPPPKLEEAEMSTIKLDLDDENVIATMLAEDEWIAMARELSAQGDLRKAMRAWFLAGLALLSRKELLAILHSKSNLDYCRELDRRARRCPDVVPVFGENIALFERAWYGLHPATAEDVGLLEHNMERLRHGVEA</sequence>
<feature type="transmembrane region" description="Helical" evidence="1">
    <location>
        <begin position="405"/>
        <end position="431"/>
    </location>
</feature>
<evidence type="ECO:0000259" key="2">
    <source>
        <dbReference type="Pfam" id="PF13559"/>
    </source>
</evidence>
<keyword evidence="1" id="KW-1133">Transmembrane helix</keyword>
<organism evidence="3 4">
    <name type="scientific">Pontiella desulfatans</name>
    <dbReference type="NCBI Taxonomy" id="2750659"/>
    <lineage>
        <taxon>Bacteria</taxon>
        <taxon>Pseudomonadati</taxon>
        <taxon>Kiritimatiellota</taxon>
        <taxon>Kiritimatiellia</taxon>
        <taxon>Kiritimatiellales</taxon>
        <taxon>Pontiellaceae</taxon>
        <taxon>Pontiella</taxon>
    </lineage>
</organism>
<dbReference type="InterPro" id="IPR025403">
    <property type="entry name" value="TgpA-like_C"/>
</dbReference>
<dbReference type="AlphaFoldDB" id="A0A6C2U461"/>
<feature type="transmembrane region" description="Helical" evidence="1">
    <location>
        <begin position="63"/>
        <end position="83"/>
    </location>
</feature>
<evidence type="ECO:0000313" key="4">
    <source>
        <dbReference type="Proteomes" id="UP000366872"/>
    </source>
</evidence>
<feature type="transmembrane region" description="Helical" evidence="1">
    <location>
        <begin position="115"/>
        <end position="140"/>
    </location>
</feature>
<gene>
    <name evidence="3" type="ORF">PDESU_02890</name>
</gene>
<reference evidence="3 4" key="1">
    <citation type="submission" date="2019-04" db="EMBL/GenBank/DDBJ databases">
        <authorList>
            <person name="Van Vliet M D."/>
        </authorList>
    </citation>
    <scope>NUCLEOTIDE SEQUENCE [LARGE SCALE GENOMIC DNA]</scope>
    <source>
        <strain evidence="3 4">F1</strain>
    </source>
</reference>
<name>A0A6C2U461_PONDE</name>
<dbReference type="EMBL" id="CAAHFG010000001">
    <property type="protein sequence ID" value="VGO14331.1"/>
    <property type="molecule type" value="Genomic_DNA"/>
</dbReference>
<protein>
    <recommendedName>
        <fullName evidence="2">Protein-glutamine gamma-glutamyltransferase-like C-terminal domain-containing protein</fullName>
    </recommendedName>
</protein>
<proteinExistence type="predicted"/>
<feature type="transmembrane region" description="Helical" evidence="1">
    <location>
        <begin position="212"/>
        <end position="232"/>
    </location>
</feature>
<dbReference type="Proteomes" id="UP000366872">
    <property type="component" value="Unassembled WGS sequence"/>
</dbReference>
<keyword evidence="1" id="KW-0812">Transmembrane</keyword>